<evidence type="ECO:0000256" key="6">
    <source>
        <dbReference type="ARBA" id="ARBA00023163"/>
    </source>
</evidence>
<evidence type="ECO:0000256" key="5">
    <source>
        <dbReference type="ARBA" id="ARBA00023125"/>
    </source>
</evidence>
<comment type="similarity">
    <text evidence="7">Belongs to the MraZ family.</text>
</comment>
<dbReference type="CDD" id="cd16321">
    <property type="entry name" value="MraZ_C"/>
    <property type="match status" value="1"/>
</dbReference>
<name>A0A7X6IAG9_9BACT</name>
<gene>
    <name evidence="7 9" type="primary">mraZ</name>
    <name evidence="9" type="ORF">MNODULE_06515</name>
</gene>
<evidence type="ECO:0000256" key="2">
    <source>
        <dbReference type="ARBA" id="ARBA00022490"/>
    </source>
</evidence>
<evidence type="ECO:0000256" key="3">
    <source>
        <dbReference type="ARBA" id="ARBA00022737"/>
    </source>
</evidence>
<keyword evidence="3" id="KW-0677">Repeat</keyword>
<evidence type="ECO:0000313" key="9">
    <source>
        <dbReference type="EMBL" id="NKE70390.1"/>
    </source>
</evidence>
<dbReference type="SUPFAM" id="SSF89447">
    <property type="entry name" value="AbrB/MazE/MraZ-like"/>
    <property type="match status" value="1"/>
</dbReference>
<dbReference type="GO" id="GO:0003700">
    <property type="term" value="F:DNA-binding transcription factor activity"/>
    <property type="evidence" value="ECO:0007669"/>
    <property type="project" value="UniProtKB-UniRule"/>
</dbReference>
<dbReference type="PANTHER" id="PTHR34701">
    <property type="entry name" value="TRANSCRIPTIONAL REGULATOR MRAZ"/>
    <property type="match status" value="1"/>
</dbReference>
<accession>A0A7X6IAG9</accession>
<comment type="caution">
    <text evidence="9">The sequence shown here is derived from an EMBL/GenBank/DDBJ whole genome shotgun (WGS) entry which is preliminary data.</text>
</comment>
<dbReference type="RefSeq" id="WP_168058643.1">
    <property type="nucleotide sequence ID" value="NZ_VTOW01000001.1"/>
</dbReference>
<evidence type="ECO:0000259" key="8">
    <source>
        <dbReference type="PROSITE" id="PS51740"/>
    </source>
</evidence>
<evidence type="ECO:0000256" key="7">
    <source>
        <dbReference type="HAMAP-Rule" id="MF_01008"/>
    </source>
</evidence>
<dbReference type="GO" id="GO:0000976">
    <property type="term" value="F:transcription cis-regulatory region binding"/>
    <property type="evidence" value="ECO:0007669"/>
    <property type="project" value="TreeGrafter"/>
</dbReference>
<dbReference type="InterPro" id="IPR007159">
    <property type="entry name" value="SpoVT-AbrB_dom"/>
</dbReference>
<comment type="subunit">
    <text evidence="7">Forms oligomers.</text>
</comment>
<evidence type="ECO:0000256" key="4">
    <source>
        <dbReference type="ARBA" id="ARBA00023015"/>
    </source>
</evidence>
<dbReference type="HAMAP" id="MF_01008">
    <property type="entry name" value="MraZ"/>
    <property type="match status" value="1"/>
</dbReference>
<comment type="subcellular location">
    <subcellularLocation>
        <location evidence="7">Cytoplasm</location>
        <location evidence="7">Nucleoid</location>
    </subcellularLocation>
</comment>
<dbReference type="AlphaFoldDB" id="A0A7X6IAG9"/>
<sequence>MFLGKYQHTIDAKGRLSIPVKFREFLNAYSNATVIITTDLDRCLAAYPLQEWNVMTEKAKKLPTMDKGVKNFLRFFYSRATECPLDKQGRILLPPPLREYAQVNGDVLVVGIENRFEIWNPQKWQENEALVTENSERIQEALASLGM</sequence>
<dbReference type="PANTHER" id="PTHR34701:SF1">
    <property type="entry name" value="TRANSCRIPTIONAL REGULATOR MRAZ"/>
    <property type="match status" value="1"/>
</dbReference>
<dbReference type="Pfam" id="PF02381">
    <property type="entry name" value="MraZ"/>
    <property type="match status" value="2"/>
</dbReference>
<keyword evidence="10" id="KW-1185">Reference proteome</keyword>
<dbReference type="InterPro" id="IPR020603">
    <property type="entry name" value="MraZ_dom"/>
</dbReference>
<keyword evidence="4 7" id="KW-0805">Transcription regulation</keyword>
<dbReference type="InterPro" id="IPR003444">
    <property type="entry name" value="MraZ"/>
</dbReference>
<dbReference type="GO" id="GO:0005737">
    <property type="term" value="C:cytoplasm"/>
    <property type="evidence" value="ECO:0007669"/>
    <property type="project" value="UniProtKB-UniRule"/>
</dbReference>
<dbReference type="Proteomes" id="UP000534783">
    <property type="component" value="Unassembled WGS sequence"/>
</dbReference>
<feature type="domain" description="SpoVT-AbrB" evidence="8">
    <location>
        <begin position="80"/>
        <end position="123"/>
    </location>
</feature>
<dbReference type="InterPro" id="IPR038619">
    <property type="entry name" value="MraZ_sf"/>
</dbReference>
<keyword evidence="2 7" id="KW-0963">Cytoplasm</keyword>
<reference evidence="9 10" key="1">
    <citation type="journal article" date="2020" name="Nature">
        <title>Bacterial chemolithoautotrophy via manganese oxidation.</title>
        <authorList>
            <person name="Yu H."/>
            <person name="Leadbetter J.R."/>
        </authorList>
    </citation>
    <scope>NUCLEOTIDE SEQUENCE [LARGE SCALE GENOMIC DNA]</scope>
    <source>
        <strain evidence="9 10">Mn-1</strain>
    </source>
</reference>
<evidence type="ECO:0000256" key="1">
    <source>
        <dbReference type="ARBA" id="ARBA00013860"/>
    </source>
</evidence>
<feature type="domain" description="SpoVT-AbrB" evidence="8">
    <location>
        <begin position="5"/>
        <end position="51"/>
    </location>
</feature>
<dbReference type="NCBIfam" id="TIGR00242">
    <property type="entry name" value="division/cell wall cluster transcriptional repressor MraZ"/>
    <property type="match status" value="1"/>
</dbReference>
<protein>
    <recommendedName>
        <fullName evidence="1 7">Transcriptional regulator MraZ</fullName>
    </recommendedName>
</protein>
<keyword evidence="6 7" id="KW-0804">Transcription</keyword>
<dbReference type="GO" id="GO:2000143">
    <property type="term" value="P:negative regulation of DNA-templated transcription initiation"/>
    <property type="evidence" value="ECO:0007669"/>
    <property type="project" value="TreeGrafter"/>
</dbReference>
<evidence type="ECO:0000313" key="10">
    <source>
        <dbReference type="Proteomes" id="UP000534783"/>
    </source>
</evidence>
<keyword evidence="5 7" id="KW-0238">DNA-binding</keyword>
<dbReference type="EMBL" id="VTOW01000001">
    <property type="protein sequence ID" value="NKE70390.1"/>
    <property type="molecule type" value="Genomic_DNA"/>
</dbReference>
<proteinExistence type="inferred from homology"/>
<dbReference type="Gene3D" id="3.40.1550.20">
    <property type="entry name" value="Transcriptional regulator MraZ domain"/>
    <property type="match status" value="1"/>
</dbReference>
<dbReference type="InterPro" id="IPR035642">
    <property type="entry name" value="MraZ_N"/>
</dbReference>
<organism evidence="9 10">
    <name type="scientific">Candidatus Manganitrophus noduliformans</name>
    <dbReference type="NCBI Taxonomy" id="2606439"/>
    <lineage>
        <taxon>Bacteria</taxon>
        <taxon>Pseudomonadati</taxon>
        <taxon>Nitrospirota</taxon>
        <taxon>Nitrospiria</taxon>
        <taxon>Candidatus Troglogloeales</taxon>
        <taxon>Candidatus Manganitrophaceae</taxon>
        <taxon>Candidatus Manganitrophus</taxon>
    </lineage>
</organism>
<dbReference type="CDD" id="cd16320">
    <property type="entry name" value="MraZ_N"/>
    <property type="match status" value="1"/>
</dbReference>
<dbReference type="GO" id="GO:0009295">
    <property type="term" value="C:nucleoid"/>
    <property type="evidence" value="ECO:0007669"/>
    <property type="project" value="UniProtKB-SubCell"/>
</dbReference>
<dbReference type="InterPro" id="IPR037914">
    <property type="entry name" value="SpoVT-AbrB_sf"/>
</dbReference>
<dbReference type="PROSITE" id="PS51740">
    <property type="entry name" value="SPOVT_ABRB"/>
    <property type="match status" value="2"/>
</dbReference>
<dbReference type="InterPro" id="IPR035644">
    <property type="entry name" value="MraZ_C"/>
</dbReference>